<proteinExistence type="predicted"/>
<organism evidence="2 3">
    <name type="scientific">Pedobacter caeni</name>
    <dbReference type="NCBI Taxonomy" id="288992"/>
    <lineage>
        <taxon>Bacteria</taxon>
        <taxon>Pseudomonadati</taxon>
        <taxon>Bacteroidota</taxon>
        <taxon>Sphingobacteriia</taxon>
        <taxon>Sphingobacteriales</taxon>
        <taxon>Sphingobacteriaceae</taxon>
        <taxon>Pedobacter</taxon>
    </lineage>
</organism>
<dbReference type="PANTHER" id="PTHR22916">
    <property type="entry name" value="GLYCOSYLTRANSFERASE"/>
    <property type="match status" value="1"/>
</dbReference>
<reference evidence="3" key="1">
    <citation type="submission" date="2016-11" db="EMBL/GenBank/DDBJ databases">
        <authorList>
            <person name="Varghese N."/>
            <person name="Submissions S."/>
        </authorList>
    </citation>
    <scope>NUCLEOTIDE SEQUENCE [LARGE SCALE GENOMIC DNA]</scope>
    <source>
        <strain evidence="3">DSM 16990</strain>
    </source>
</reference>
<gene>
    <name evidence="2" type="ORF">SAMN04488522_10344</name>
</gene>
<sequence length="279" mass="32042">MGFEYFHTTVKEMTYSIIVPTFNSANTIQECLHSILNQSCEDLEILISDGASTDATREVVESFNDNRIKFFSEPDKGVYFAMNKAIGRASGKWLLFIGSDDTLYTNKVLEEMKGYLDKTDAGMVYGSVKIVGSAPWAEDGEIYRGETPLTTLLVNNICHQAICYSREVFNSRSSYNTDYPICADYDLNLFCASRYKLEYVPVILSNFKAGGLSSLVDDPVFRKEKWTNIVNYFGEKLFDKSFQPHRKSIRKTIPLFLKKAEFRNALLAMRLYLYYRRKK</sequence>
<name>A0A1M5D2D8_9SPHI</name>
<dbReference type="Gene3D" id="3.90.550.10">
    <property type="entry name" value="Spore Coat Polysaccharide Biosynthesis Protein SpsA, Chain A"/>
    <property type="match status" value="1"/>
</dbReference>
<dbReference type="SUPFAM" id="SSF53448">
    <property type="entry name" value="Nucleotide-diphospho-sugar transferases"/>
    <property type="match status" value="1"/>
</dbReference>
<dbReference type="InterPro" id="IPR029044">
    <property type="entry name" value="Nucleotide-diphossugar_trans"/>
</dbReference>
<feature type="domain" description="Glycosyltransferase 2-like" evidence="1">
    <location>
        <begin position="16"/>
        <end position="135"/>
    </location>
</feature>
<dbReference type="EMBL" id="FQUQ01000003">
    <property type="protein sequence ID" value="SHF61094.1"/>
    <property type="molecule type" value="Genomic_DNA"/>
</dbReference>
<keyword evidence="3" id="KW-1185">Reference proteome</keyword>
<dbReference type="GO" id="GO:0016758">
    <property type="term" value="F:hexosyltransferase activity"/>
    <property type="evidence" value="ECO:0007669"/>
    <property type="project" value="UniProtKB-ARBA"/>
</dbReference>
<evidence type="ECO:0000313" key="3">
    <source>
        <dbReference type="Proteomes" id="UP000184287"/>
    </source>
</evidence>
<keyword evidence="2" id="KW-0808">Transferase</keyword>
<evidence type="ECO:0000259" key="1">
    <source>
        <dbReference type="Pfam" id="PF00535"/>
    </source>
</evidence>
<dbReference type="CDD" id="cd06433">
    <property type="entry name" value="GT_2_WfgS_like"/>
    <property type="match status" value="1"/>
</dbReference>
<protein>
    <submittedName>
        <fullName evidence="2">Glycosyltransferase involved in cell wall bisynthesis</fullName>
    </submittedName>
</protein>
<dbReference type="Proteomes" id="UP000184287">
    <property type="component" value="Unassembled WGS sequence"/>
</dbReference>
<dbReference type="Pfam" id="PF00535">
    <property type="entry name" value="Glycos_transf_2"/>
    <property type="match status" value="1"/>
</dbReference>
<dbReference type="PANTHER" id="PTHR22916:SF3">
    <property type="entry name" value="UDP-GLCNAC:BETAGAL BETA-1,3-N-ACETYLGLUCOSAMINYLTRANSFERASE-LIKE PROTEIN 1"/>
    <property type="match status" value="1"/>
</dbReference>
<dbReference type="STRING" id="288992.SAMN04488522_10344"/>
<dbReference type="InterPro" id="IPR001173">
    <property type="entry name" value="Glyco_trans_2-like"/>
</dbReference>
<evidence type="ECO:0000313" key="2">
    <source>
        <dbReference type="EMBL" id="SHF61094.1"/>
    </source>
</evidence>
<dbReference type="AlphaFoldDB" id="A0A1M5D2D8"/>
<accession>A0A1M5D2D8</accession>